<dbReference type="EMBL" id="BMNW01000002">
    <property type="protein sequence ID" value="GGM01247.1"/>
    <property type="molecule type" value="Genomic_DNA"/>
</dbReference>
<dbReference type="PRINTS" id="PR00412">
    <property type="entry name" value="EPOXHYDRLASE"/>
</dbReference>
<proteinExistence type="predicted"/>
<feature type="domain" description="AB hydrolase-1" evidence="1">
    <location>
        <begin position="92"/>
        <end position="327"/>
    </location>
</feature>
<comment type="caution">
    <text evidence="2">The sequence shown here is derived from an EMBL/GenBank/DDBJ whole genome shotgun (WGS) entry which is preliminary data.</text>
</comment>
<evidence type="ECO:0000313" key="3">
    <source>
        <dbReference type="Proteomes" id="UP000616499"/>
    </source>
</evidence>
<keyword evidence="3" id="KW-1185">Reference proteome</keyword>
<dbReference type="Gene3D" id="3.40.50.1820">
    <property type="entry name" value="alpha/beta hydrolase"/>
    <property type="match status" value="1"/>
</dbReference>
<dbReference type="RefSeq" id="WP_188865065.1">
    <property type="nucleotide sequence ID" value="NZ_BMNW01000002.1"/>
</dbReference>
<gene>
    <name evidence="2" type="ORF">GCM10009425_10550</name>
</gene>
<name>A0ABQ2GKR5_9PSED</name>
<organism evidence="2 3">
    <name type="scientific">Pseudomonas asuensis</name>
    <dbReference type="NCBI Taxonomy" id="1825787"/>
    <lineage>
        <taxon>Bacteria</taxon>
        <taxon>Pseudomonadati</taxon>
        <taxon>Pseudomonadota</taxon>
        <taxon>Gammaproteobacteria</taxon>
        <taxon>Pseudomonadales</taxon>
        <taxon>Pseudomonadaceae</taxon>
        <taxon>Pseudomonas</taxon>
    </lineage>
</organism>
<evidence type="ECO:0000313" key="2">
    <source>
        <dbReference type="EMBL" id="GGM01247.1"/>
    </source>
</evidence>
<evidence type="ECO:0000259" key="1">
    <source>
        <dbReference type="Pfam" id="PF00561"/>
    </source>
</evidence>
<dbReference type="InterPro" id="IPR029058">
    <property type="entry name" value="AB_hydrolase_fold"/>
</dbReference>
<sequence>MNKSSFNFDKKRLILGSVAAACALAMPRGGLRSVMSAAAALGLGSALLKPSANEATINPDERAAPELIRTGLVNGINMRWEEHGDADPSAMPVIMVHGIPTHPRLWRYVIPQVCKPGVRCLAWELVGFGWSMEEGLERDISLPKQADYLYDWLQHMNITKAVFVGHDLGGGVLQQLLVQHPELSNGLVLIDSVAYDNWPVPTVRLAKLKASVIEQLPPSLFKPLFLSGVYNLGHDNEIRRQESISLHWQPYSRTIGPKAFAHQISCLDSKDTQALAGKLSVISGPKRVVWGDADSITFASGQQLAAELNADLISIPGGRHFNPEDHPDIVSQVINEVLQLTEKNTGVDPLVAEGAELA</sequence>
<dbReference type="PRINTS" id="PR00111">
    <property type="entry name" value="ABHYDROLASE"/>
</dbReference>
<accession>A0ABQ2GKR5</accession>
<dbReference type="SUPFAM" id="SSF53474">
    <property type="entry name" value="alpha/beta-Hydrolases"/>
    <property type="match status" value="1"/>
</dbReference>
<dbReference type="InterPro" id="IPR000639">
    <property type="entry name" value="Epox_hydrolase-like"/>
</dbReference>
<dbReference type="PANTHER" id="PTHR43689">
    <property type="entry name" value="HYDROLASE"/>
    <property type="match status" value="1"/>
</dbReference>
<dbReference type="InterPro" id="IPR000073">
    <property type="entry name" value="AB_hydrolase_1"/>
</dbReference>
<dbReference type="Proteomes" id="UP000616499">
    <property type="component" value="Unassembled WGS sequence"/>
</dbReference>
<reference evidence="3" key="1">
    <citation type="journal article" date="2019" name="Int. J. Syst. Evol. Microbiol.">
        <title>The Global Catalogue of Microorganisms (GCM) 10K type strain sequencing project: providing services to taxonomists for standard genome sequencing and annotation.</title>
        <authorList>
            <consortium name="The Broad Institute Genomics Platform"/>
            <consortium name="The Broad Institute Genome Sequencing Center for Infectious Disease"/>
            <person name="Wu L."/>
            <person name="Ma J."/>
        </authorList>
    </citation>
    <scope>NUCLEOTIDE SEQUENCE [LARGE SCALE GENOMIC DNA]</scope>
    <source>
        <strain evidence="3">JCM 13501</strain>
    </source>
</reference>
<dbReference type="PANTHER" id="PTHR43689:SF8">
    <property type="entry name" value="ALPHA_BETA-HYDROLASES SUPERFAMILY PROTEIN"/>
    <property type="match status" value="1"/>
</dbReference>
<dbReference type="Pfam" id="PF00561">
    <property type="entry name" value="Abhydrolase_1"/>
    <property type="match status" value="1"/>
</dbReference>
<protein>
    <submittedName>
        <fullName evidence="2">Oxidoreductase</fullName>
    </submittedName>
</protein>